<dbReference type="GO" id="GO:0160237">
    <property type="term" value="F:D-Ala-D-Ala dipeptidase activity"/>
    <property type="evidence" value="ECO:0007669"/>
    <property type="project" value="UniProtKB-EC"/>
</dbReference>
<dbReference type="GO" id="GO:0008237">
    <property type="term" value="F:metallopeptidase activity"/>
    <property type="evidence" value="ECO:0007669"/>
    <property type="project" value="UniProtKB-KW"/>
</dbReference>
<keyword evidence="7 9" id="KW-0482">Metalloprotease</keyword>
<evidence type="ECO:0000256" key="1">
    <source>
        <dbReference type="ARBA" id="ARBA00001362"/>
    </source>
</evidence>
<dbReference type="PIRSF" id="PIRSF026671">
    <property type="entry name" value="AA_dipeptidase"/>
    <property type="match status" value="1"/>
</dbReference>
<dbReference type="CDD" id="cd14817">
    <property type="entry name" value="D-Ala-D-Ala_dipeptidase_VanX"/>
    <property type="match status" value="1"/>
</dbReference>
<dbReference type="Proteomes" id="UP000184268">
    <property type="component" value="Unassembled WGS sequence"/>
</dbReference>
<evidence type="ECO:0000256" key="3">
    <source>
        <dbReference type="ARBA" id="ARBA00022723"/>
    </source>
</evidence>
<comment type="similarity">
    <text evidence="9 10">Belongs to the peptidase M15D family.</text>
</comment>
<gene>
    <name evidence="9" type="primary">ddpX</name>
    <name evidence="11" type="ORF">SAMN02745129_1409</name>
</gene>
<dbReference type="HAMAP" id="MF_01924">
    <property type="entry name" value="A_A_dipeptidase"/>
    <property type="match status" value="1"/>
</dbReference>
<evidence type="ECO:0000256" key="2">
    <source>
        <dbReference type="ARBA" id="ARBA00022670"/>
    </source>
</evidence>
<keyword evidence="2 9" id="KW-0645">Protease</keyword>
<evidence type="ECO:0000256" key="10">
    <source>
        <dbReference type="PIRNR" id="PIRNR026671"/>
    </source>
</evidence>
<feature type="binding site" evidence="9">
    <location>
        <position position="216"/>
    </location>
    <ligand>
        <name>Zn(2+)</name>
        <dbReference type="ChEBI" id="CHEBI:29105"/>
        <note>catalytic</note>
    </ligand>
</feature>
<keyword evidence="5 9" id="KW-0862">Zinc</keyword>
<keyword evidence="6 9" id="KW-0224">Dipeptidase</keyword>
<dbReference type="EC" id="3.4.13.22" evidence="9 10"/>
<proteinExistence type="inferred from homology"/>
<feature type="active site" description="Proton donor/acceptor" evidence="9">
    <location>
        <position position="213"/>
    </location>
</feature>
<evidence type="ECO:0000256" key="7">
    <source>
        <dbReference type="ARBA" id="ARBA00023049"/>
    </source>
</evidence>
<evidence type="ECO:0000256" key="5">
    <source>
        <dbReference type="ARBA" id="ARBA00022833"/>
    </source>
</evidence>
<keyword evidence="12" id="KW-1185">Reference proteome</keyword>
<name>A0A1M5QYU9_9GAMM</name>
<feature type="binding site" evidence="9">
    <location>
        <position position="134"/>
    </location>
    <ligand>
        <name>Zn(2+)</name>
        <dbReference type="ChEBI" id="CHEBI:29105"/>
        <note>catalytic</note>
    </ligand>
</feature>
<dbReference type="InterPro" id="IPR009045">
    <property type="entry name" value="Zn_M74/Hedgehog-like"/>
</dbReference>
<comment type="cofactor">
    <cofactor evidence="9">
        <name>Zn(2+)</name>
        <dbReference type="ChEBI" id="CHEBI:29105"/>
    </cofactor>
    <text evidence="9">Binds 1 zinc ion per subunit.</text>
</comment>
<dbReference type="GO" id="GO:0008270">
    <property type="term" value="F:zinc ion binding"/>
    <property type="evidence" value="ECO:0007669"/>
    <property type="project" value="UniProtKB-UniRule"/>
</dbReference>
<dbReference type="Gene3D" id="3.30.1380.10">
    <property type="match status" value="1"/>
</dbReference>
<accession>A0A1M5QYU9</accession>
<dbReference type="PANTHER" id="PTHR43126">
    <property type="entry name" value="D-ALANYL-D-ALANINE DIPEPTIDASE"/>
    <property type="match status" value="1"/>
</dbReference>
<dbReference type="SUPFAM" id="SSF55166">
    <property type="entry name" value="Hedgehog/DD-peptidase"/>
    <property type="match status" value="1"/>
</dbReference>
<evidence type="ECO:0000313" key="12">
    <source>
        <dbReference type="Proteomes" id="UP000184268"/>
    </source>
</evidence>
<dbReference type="GO" id="GO:0071555">
    <property type="term" value="P:cell wall organization"/>
    <property type="evidence" value="ECO:0007669"/>
    <property type="project" value="UniProtKB-KW"/>
</dbReference>
<reference evidence="11 12" key="1">
    <citation type="submission" date="2016-11" db="EMBL/GenBank/DDBJ databases">
        <authorList>
            <person name="Jaros S."/>
            <person name="Januszkiewicz K."/>
            <person name="Wedrychowicz H."/>
        </authorList>
    </citation>
    <scope>NUCLEOTIDE SEQUENCE [LARGE SCALE GENOMIC DNA]</scope>
    <source>
        <strain evidence="11 12">DSM 16917</strain>
    </source>
</reference>
<keyword evidence="4 9" id="KW-0378">Hydrolase</keyword>
<evidence type="ECO:0000256" key="9">
    <source>
        <dbReference type="HAMAP-Rule" id="MF_01924"/>
    </source>
</evidence>
<dbReference type="STRING" id="299255.SAMN02745129_1409"/>
<dbReference type="AlphaFoldDB" id="A0A1M5QYU9"/>
<dbReference type="PANTHER" id="PTHR43126:SF1">
    <property type="entry name" value="D-ALANYL-D-ALANINE DIPEPTIDASE"/>
    <property type="match status" value="1"/>
</dbReference>
<dbReference type="Pfam" id="PF01427">
    <property type="entry name" value="Peptidase_M15"/>
    <property type="match status" value="2"/>
</dbReference>
<dbReference type="EMBL" id="FQXG01000002">
    <property type="protein sequence ID" value="SHH19036.1"/>
    <property type="molecule type" value="Genomic_DNA"/>
</dbReference>
<comment type="catalytic activity">
    <reaction evidence="1 9 10">
        <text>D-alanyl-D-alanine + H2O = 2 D-alanine</text>
        <dbReference type="Rhea" id="RHEA:20661"/>
        <dbReference type="ChEBI" id="CHEBI:15377"/>
        <dbReference type="ChEBI" id="CHEBI:57416"/>
        <dbReference type="ChEBI" id="CHEBI:57822"/>
        <dbReference type="EC" id="3.4.13.22"/>
    </reaction>
</comment>
<evidence type="ECO:0000256" key="8">
    <source>
        <dbReference type="ARBA" id="ARBA00023316"/>
    </source>
</evidence>
<feature type="binding site" evidence="9">
    <location>
        <position position="127"/>
    </location>
    <ligand>
        <name>Zn(2+)</name>
        <dbReference type="ChEBI" id="CHEBI:29105"/>
        <note>catalytic</note>
    </ligand>
</feature>
<dbReference type="RefSeq" id="WP_234977333.1">
    <property type="nucleotide sequence ID" value="NZ_FQXG01000002.1"/>
</dbReference>
<evidence type="ECO:0000313" key="11">
    <source>
        <dbReference type="EMBL" id="SHH19036.1"/>
    </source>
</evidence>
<keyword evidence="8 10" id="KW-0961">Cell wall biogenesis/degradation</keyword>
<comment type="function">
    <text evidence="9 10">Catalyzes hydrolysis of the D-alanyl-D-alanine dipeptide.</text>
</comment>
<keyword evidence="3 9" id="KW-0479">Metal-binding</keyword>
<protein>
    <recommendedName>
        <fullName evidence="9 10">D-alanyl-D-alanine dipeptidase</fullName>
        <shortName evidence="9 10">D-Ala-D-Ala dipeptidase</shortName>
        <ecNumber evidence="9 10">3.4.13.22</ecNumber>
    </recommendedName>
</protein>
<organism evidence="11 12">
    <name type="scientific">Ferrimonas marina</name>
    <dbReference type="NCBI Taxonomy" id="299255"/>
    <lineage>
        <taxon>Bacteria</taxon>
        <taxon>Pseudomonadati</taxon>
        <taxon>Pseudomonadota</taxon>
        <taxon>Gammaproteobacteria</taxon>
        <taxon>Alteromonadales</taxon>
        <taxon>Ferrimonadaceae</taxon>
        <taxon>Ferrimonas</taxon>
    </lineage>
</organism>
<dbReference type="GO" id="GO:0006508">
    <property type="term" value="P:proteolysis"/>
    <property type="evidence" value="ECO:0007669"/>
    <property type="project" value="UniProtKB-KW"/>
</dbReference>
<evidence type="ECO:0000256" key="6">
    <source>
        <dbReference type="ARBA" id="ARBA00022997"/>
    </source>
</evidence>
<feature type="site" description="Transition state stabilizer" evidence="9">
    <location>
        <position position="82"/>
    </location>
</feature>
<sequence length="235" mass="27160">MAPWLLLASITSQTYLVPLDRYAPDIVQEMRYAGGDNFIGREVDGYEVGRCWLSEPAALALERAQRLANRYGMSLKVYDCYRPKQAVQHFVRWSEDRGDNDTQPRFYPQFDKKDLFQLGYIAERSSHTRGSAVDVTLVEVMPPTQIVSAFNADCRLPLAEVGPYPSLNMGSSYDCFDPRSHSEAAQVSAEARRNRLLLRLLMEQVGFEHYPEEWWHFTLKDEPYPNSEFDYVIDR</sequence>
<evidence type="ECO:0000256" key="4">
    <source>
        <dbReference type="ARBA" id="ARBA00022801"/>
    </source>
</evidence>
<dbReference type="InterPro" id="IPR000755">
    <property type="entry name" value="A_A_dipeptidase"/>
</dbReference>